<evidence type="ECO:0000313" key="6">
    <source>
        <dbReference type="Proteomes" id="UP000294558"/>
    </source>
</evidence>
<keyword evidence="6" id="KW-1185">Reference proteome</keyword>
<gene>
    <name evidence="5" type="ORF">BDK89_3764</name>
</gene>
<dbReference type="InterPro" id="IPR003593">
    <property type="entry name" value="AAA+_ATPase"/>
</dbReference>
<dbReference type="GO" id="GO:0016887">
    <property type="term" value="F:ATP hydrolysis activity"/>
    <property type="evidence" value="ECO:0007669"/>
    <property type="project" value="InterPro"/>
</dbReference>
<evidence type="ECO:0000256" key="1">
    <source>
        <dbReference type="ARBA" id="ARBA00022448"/>
    </source>
</evidence>
<dbReference type="EMBL" id="SOAU01000001">
    <property type="protein sequence ID" value="TDT18148.1"/>
    <property type="molecule type" value="Genomic_DNA"/>
</dbReference>
<feature type="domain" description="ABC transporter" evidence="4">
    <location>
        <begin position="4"/>
        <end position="234"/>
    </location>
</feature>
<keyword evidence="3 5" id="KW-0067">ATP-binding</keyword>
<dbReference type="PROSITE" id="PS50893">
    <property type="entry name" value="ABC_TRANSPORTER_2"/>
    <property type="match status" value="1"/>
</dbReference>
<organism evidence="5 6">
    <name type="scientific">Ilumatobacter fluminis</name>
    <dbReference type="NCBI Taxonomy" id="467091"/>
    <lineage>
        <taxon>Bacteria</taxon>
        <taxon>Bacillati</taxon>
        <taxon>Actinomycetota</taxon>
        <taxon>Acidimicrobiia</taxon>
        <taxon>Acidimicrobiales</taxon>
        <taxon>Ilumatobacteraceae</taxon>
        <taxon>Ilumatobacter</taxon>
    </lineage>
</organism>
<sequence length="350" mass="37781">MTQVALEHVTVRRQSNTILDDVSLEASPGSLTVVIGPSGAGKTSLLRTITGLDPVDSGTIRFDDVDVTGASPSQRNTSFVPHEPALLGVRSVARNIAMPLEARQQTATEIADRIGVQTHSLRIGHLLTRSAAELSAGEAQMVQVARALVHMPDVLLLDEPFAAIEGERSAVLRRELRYLQLEFGVTTFMATNDPADVADVADRIVVMEQGRMVQVGTFAQVFEHPRTAASAVLTGDASIDRVSVEPDGGGAWLVHPDFRVRAWASNVRAHAGRDLLMITRPEWWQPTVGAGDVAGTVVRTMTWSGAATTTVDIGGREIVVRQPVGDVGERVRLKLQRWVLLDPLDGFAIR</sequence>
<keyword evidence="1" id="KW-0813">Transport</keyword>
<dbReference type="GO" id="GO:0005524">
    <property type="term" value="F:ATP binding"/>
    <property type="evidence" value="ECO:0007669"/>
    <property type="project" value="UniProtKB-KW"/>
</dbReference>
<dbReference type="Gene3D" id="3.40.50.300">
    <property type="entry name" value="P-loop containing nucleotide triphosphate hydrolases"/>
    <property type="match status" value="1"/>
</dbReference>
<name>A0A4V3EJF2_9ACTN</name>
<protein>
    <submittedName>
        <fullName evidence="5">Iron(III) transport system ATP-binding protein</fullName>
    </submittedName>
</protein>
<proteinExistence type="predicted"/>
<evidence type="ECO:0000313" key="5">
    <source>
        <dbReference type="EMBL" id="TDT18148.1"/>
    </source>
</evidence>
<dbReference type="Pfam" id="PF00005">
    <property type="entry name" value="ABC_tran"/>
    <property type="match status" value="1"/>
</dbReference>
<dbReference type="AlphaFoldDB" id="A0A4V3EJF2"/>
<dbReference type="RefSeq" id="WP_166657688.1">
    <property type="nucleotide sequence ID" value="NZ_SOAU01000001.1"/>
</dbReference>
<dbReference type="InterPro" id="IPR027417">
    <property type="entry name" value="P-loop_NTPase"/>
</dbReference>
<reference evidence="5 6" key="1">
    <citation type="submission" date="2019-03" db="EMBL/GenBank/DDBJ databases">
        <title>Sequencing the genomes of 1000 actinobacteria strains.</title>
        <authorList>
            <person name="Klenk H.-P."/>
        </authorList>
    </citation>
    <scope>NUCLEOTIDE SEQUENCE [LARGE SCALE GENOMIC DNA]</scope>
    <source>
        <strain evidence="5 6">DSM 18936</strain>
    </source>
</reference>
<dbReference type="PROSITE" id="PS00211">
    <property type="entry name" value="ABC_TRANSPORTER_1"/>
    <property type="match status" value="1"/>
</dbReference>
<comment type="caution">
    <text evidence="5">The sequence shown here is derived from an EMBL/GenBank/DDBJ whole genome shotgun (WGS) entry which is preliminary data.</text>
</comment>
<dbReference type="PANTHER" id="PTHR42781">
    <property type="entry name" value="SPERMIDINE/PUTRESCINE IMPORT ATP-BINDING PROTEIN POTA"/>
    <property type="match status" value="1"/>
</dbReference>
<evidence type="ECO:0000256" key="2">
    <source>
        <dbReference type="ARBA" id="ARBA00022741"/>
    </source>
</evidence>
<dbReference type="Proteomes" id="UP000294558">
    <property type="component" value="Unassembled WGS sequence"/>
</dbReference>
<evidence type="ECO:0000259" key="4">
    <source>
        <dbReference type="PROSITE" id="PS50893"/>
    </source>
</evidence>
<dbReference type="InterPro" id="IPR050093">
    <property type="entry name" value="ABC_SmlMolc_Importer"/>
</dbReference>
<dbReference type="InterPro" id="IPR003439">
    <property type="entry name" value="ABC_transporter-like_ATP-bd"/>
</dbReference>
<dbReference type="PANTHER" id="PTHR42781:SF4">
    <property type="entry name" value="SPERMIDINE_PUTRESCINE IMPORT ATP-BINDING PROTEIN POTA"/>
    <property type="match status" value="1"/>
</dbReference>
<dbReference type="SMART" id="SM00382">
    <property type="entry name" value="AAA"/>
    <property type="match status" value="1"/>
</dbReference>
<dbReference type="InterPro" id="IPR017871">
    <property type="entry name" value="ABC_transporter-like_CS"/>
</dbReference>
<evidence type="ECO:0000256" key="3">
    <source>
        <dbReference type="ARBA" id="ARBA00022840"/>
    </source>
</evidence>
<dbReference type="SUPFAM" id="SSF52540">
    <property type="entry name" value="P-loop containing nucleoside triphosphate hydrolases"/>
    <property type="match status" value="1"/>
</dbReference>
<accession>A0A4V3EJF2</accession>
<keyword evidence="2" id="KW-0547">Nucleotide-binding</keyword>